<dbReference type="Pfam" id="PF03732">
    <property type="entry name" value="Retrotrans_gag"/>
    <property type="match status" value="1"/>
</dbReference>
<accession>A0AAW2WXT3</accession>
<sequence length="201" mass="23125">MEEKSKRQVYEQQVQAQFESVMSIQAGLQNSYSELMDGQKAIQLQLQGLMEQMQLNNRGKSVLSEAPATKERTPNSRTDSEFSGGSQGRFPSISNLEFPKFNGDEPRGWIRKCQWYFQTVYTIPEDQKVSLAFVHFEGKAELWFQGIAEKGLPTWQQFIEEVYERFGGVDPGAVLGEFNTLQQGNNTVDQYLERFENLNRM</sequence>
<feature type="compositionally biased region" description="Basic and acidic residues" evidence="1">
    <location>
        <begin position="68"/>
        <end position="80"/>
    </location>
</feature>
<evidence type="ECO:0000256" key="1">
    <source>
        <dbReference type="SAM" id="MobiDB-lite"/>
    </source>
</evidence>
<dbReference type="InterPro" id="IPR005162">
    <property type="entry name" value="Retrotrans_gag_dom"/>
</dbReference>
<comment type="caution">
    <text evidence="3">The sequence shown here is derived from an EMBL/GenBank/DDBJ whole genome shotgun (WGS) entry which is preliminary data.</text>
</comment>
<feature type="region of interest" description="Disordered" evidence="1">
    <location>
        <begin position="60"/>
        <end position="97"/>
    </location>
</feature>
<proteinExistence type="predicted"/>
<dbReference type="AlphaFoldDB" id="A0AAW2WXT3"/>
<evidence type="ECO:0000313" key="3">
    <source>
        <dbReference type="EMBL" id="KAL0446253.1"/>
    </source>
</evidence>
<reference evidence="3" key="2">
    <citation type="journal article" date="2024" name="Plant">
        <title>Genomic evolution and insights into agronomic trait innovations of Sesamum species.</title>
        <authorList>
            <person name="Miao H."/>
            <person name="Wang L."/>
            <person name="Qu L."/>
            <person name="Liu H."/>
            <person name="Sun Y."/>
            <person name="Le M."/>
            <person name="Wang Q."/>
            <person name="Wei S."/>
            <person name="Zheng Y."/>
            <person name="Lin W."/>
            <person name="Duan Y."/>
            <person name="Cao H."/>
            <person name="Xiong S."/>
            <person name="Wang X."/>
            <person name="Wei L."/>
            <person name="Li C."/>
            <person name="Ma Q."/>
            <person name="Ju M."/>
            <person name="Zhao R."/>
            <person name="Li G."/>
            <person name="Mu C."/>
            <person name="Tian Q."/>
            <person name="Mei H."/>
            <person name="Zhang T."/>
            <person name="Gao T."/>
            <person name="Zhang H."/>
        </authorList>
    </citation>
    <scope>NUCLEOTIDE SEQUENCE</scope>
    <source>
        <strain evidence="3">KEN1</strain>
    </source>
</reference>
<reference evidence="3" key="1">
    <citation type="submission" date="2020-06" db="EMBL/GenBank/DDBJ databases">
        <authorList>
            <person name="Li T."/>
            <person name="Hu X."/>
            <person name="Zhang T."/>
            <person name="Song X."/>
            <person name="Zhang H."/>
            <person name="Dai N."/>
            <person name="Sheng W."/>
            <person name="Hou X."/>
            <person name="Wei L."/>
        </authorList>
    </citation>
    <scope>NUCLEOTIDE SEQUENCE</scope>
    <source>
        <strain evidence="3">KEN1</strain>
        <tissue evidence="3">Leaf</tissue>
    </source>
</reference>
<evidence type="ECO:0000259" key="2">
    <source>
        <dbReference type="Pfam" id="PF03732"/>
    </source>
</evidence>
<organism evidence="3">
    <name type="scientific">Sesamum latifolium</name>
    <dbReference type="NCBI Taxonomy" id="2727402"/>
    <lineage>
        <taxon>Eukaryota</taxon>
        <taxon>Viridiplantae</taxon>
        <taxon>Streptophyta</taxon>
        <taxon>Embryophyta</taxon>
        <taxon>Tracheophyta</taxon>
        <taxon>Spermatophyta</taxon>
        <taxon>Magnoliopsida</taxon>
        <taxon>eudicotyledons</taxon>
        <taxon>Gunneridae</taxon>
        <taxon>Pentapetalae</taxon>
        <taxon>asterids</taxon>
        <taxon>lamiids</taxon>
        <taxon>Lamiales</taxon>
        <taxon>Pedaliaceae</taxon>
        <taxon>Sesamum</taxon>
    </lineage>
</organism>
<name>A0AAW2WXT3_9LAMI</name>
<gene>
    <name evidence="3" type="ORF">Slati_1753200</name>
</gene>
<dbReference type="EMBL" id="JACGWN010000006">
    <property type="protein sequence ID" value="KAL0446253.1"/>
    <property type="molecule type" value="Genomic_DNA"/>
</dbReference>
<feature type="domain" description="Retrotransposon gag" evidence="2">
    <location>
        <begin position="131"/>
        <end position="199"/>
    </location>
</feature>
<protein>
    <recommendedName>
        <fullName evidence="2">Retrotransposon gag domain-containing protein</fullName>
    </recommendedName>
</protein>